<evidence type="ECO:0000313" key="2">
    <source>
        <dbReference type="Proteomes" id="UP000184184"/>
    </source>
</evidence>
<dbReference type="Proteomes" id="UP000184184">
    <property type="component" value="Unassembled WGS sequence"/>
</dbReference>
<accession>A0A1M7QQF5</accession>
<evidence type="ECO:0000313" key="1">
    <source>
        <dbReference type="EMBL" id="SHN33752.1"/>
    </source>
</evidence>
<reference evidence="1 2" key="1">
    <citation type="submission" date="2016-11" db="EMBL/GenBank/DDBJ databases">
        <authorList>
            <person name="Jaros S."/>
            <person name="Januszkiewicz K."/>
            <person name="Wedrychowicz H."/>
        </authorList>
    </citation>
    <scope>NUCLEOTIDE SEQUENCE [LARGE SCALE GENOMIC DNA]</scope>
    <source>
        <strain evidence="1 2">CGMCC 1.10681</strain>
    </source>
</reference>
<proteinExistence type="predicted"/>
<dbReference type="STRING" id="1027249.SAMN05216179_3464"/>
<organism evidence="1 2">
    <name type="scientific">Gracilibacillus kekensis</name>
    <dbReference type="NCBI Taxonomy" id="1027249"/>
    <lineage>
        <taxon>Bacteria</taxon>
        <taxon>Bacillati</taxon>
        <taxon>Bacillota</taxon>
        <taxon>Bacilli</taxon>
        <taxon>Bacillales</taxon>
        <taxon>Bacillaceae</taxon>
        <taxon>Gracilibacillus</taxon>
    </lineage>
</organism>
<dbReference type="AlphaFoldDB" id="A0A1M7QQF5"/>
<gene>
    <name evidence="1" type="ORF">SAMN05216179_3464</name>
</gene>
<name>A0A1M7QQF5_9BACI</name>
<dbReference type="EMBL" id="FRCZ01000008">
    <property type="protein sequence ID" value="SHN33752.1"/>
    <property type="molecule type" value="Genomic_DNA"/>
</dbReference>
<sequence>MGENKDEYHVLLDILSEMIMNNLAQSNTNQRGGSDDHVA</sequence>
<protein>
    <submittedName>
        <fullName evidence="1">Uncharacterized protein</fullName>
    </submittedName>
</protein>
<keyword evidence="2" id="KW-1185">Reference proteome</keyword>